<dbReference type="CDD" id="cd06170">
    <property type="entry name" value="LuxR_C_like"/>
    <property type="match status" value="1"/>
</dbReference>
<dbReference type="InterPro" id="IPR016032">
    <property type="entry name" value="Sig_transdc_resp-reg_C-effctor"/>
</dbReference>
<dbReference type="PROSITE" id="PS00622">
    <property type="entry name" value="HTH_LUXR_1"/>
    <property type="match status" value="1"/>
</dbReference>
<feature type="domain" description="HTH luxR-type" evidence="4">
    <location>
        <begin position="691"/>
        <end position="756"/>
    </location>
</feature>
<dbReference type="InterPro" id="IPR000792">
    <property type="entry name" value="Tscrpt_reg_LuxR_C"/>
</dbReference>
<proteinExistence type="predicted"/>
<name>A0A1S2QK48_9ACTN</name>
<dbReference type="GO" id="GO:0004016">
    <property type="term" value="F:adenylate cyclase activity"/>
    <property type="evidence" value="ECO:0007669"/>
    <property type="project" value="TreeGrafter"/>
</dbReference>
<dbReference type="GO" id="GO:0003677">
    <property type="term" value="F:DNA binding"/>
    <property type="evidence" value="ECO:0007669"/>
    <property type="project" value="InterPro"/>
</dbReference>
<organism evidence="5 6">
    <name type="scientific">Streptomyces monashensis</name>
    <dbReference type="NCBI Taxonomy" id="1678012"/>
    <lineage>
        <taxon>Bacteria</taxon>
        <taxon>Bacillati</taxon>
        <taxon>Actinomycetota</taxon>
        <taxon>Actinomycetes</taxon>
        <taxon>Kitasatosporales</taxon>
        <taxon>Streptomycetaceae</taxon>
        <taxon>Streptomyces</taxon>
    </lineage>
</organism>
<evidence type="ECO:0000256" key="1">
    <source>
        <dbReference type="ARBA" id="ARBA00022741"/>
    </source>
</evidence>
<protein>
    <recommendedName>
        <fullName evidence="4">HTH luxR-type domain-containing protein</fullName>
    </recommendedName>
</protein>
<dbReference type="PRINTS" id="PR00038">
    <property type="entry name" value="HTHLUXR"/>
</dbReference>
<evidence type="ECO:0000259" key="4">
    <source>
        <dbReference type="PROSITE" id="PS50043"/>
    </source>
</evidence>
<dbReference type="RefSeq" id="WP_071380429.1">
    <property type="nucleotide sequence ID" value="NZ_MLYO01000017.1"/>
</dbReference>
<dbReference type="PANTHER" id="PTHR16305">
    <property type="entry name" value="TESTICULAR SOLUBLE ADENYLYL CYCLASE"/>
    <property type="match status" value="1"/>
</dbReference>
<sequence>MDLVRREKEAALLEELLGAALRGEPRAVRVTGGPGTGKSTLLADLARRARRDGALVLSACASPAEDRLSLGVAGQLLSPVTGAALARALPDEAAAPAALHATVRELADDRPVVVLVDDVQHTDEASARCLLYLCGRLDACGVLLVLSGAARTPLPLPLAELLRHPRCAAVGLSALDVDAVEALLCAAGVMEAQEARRFAARWHRFTGGNPRLLGGLVDDHRACAPVRALRPVAGTAFRGAVTDCLRGTGQRATDAARALAVLGDAATLTLLARLLDIPERAVTPLLDALDEAGLLDGGRLRHEGVRAAVLAELPVADAAALHIRVAGLLYETGAEAPLVARHLAAAGVSGSGRAGPRWAAPLLAHAARQALEAGCPPQAATFLRTAAGCTGGDARRGAALREMLARAEWETDPAIATRHLDALERDVAEGRHDAESASGVGLLLWHGRPASAERALTNGEHTGLAAELAASLHYSYPGAVGGRTPRHGGATTPRDLPGKSAERSLEAIVYEHAPAPGLAAVLCMLLHAGQTRRAEHWAALTQDVRGLRATPARRAVATAVAAVARARIGAYDDAARYVAHAFELLSPQAWGVAVGMPLAAAVTAATGRGALEEAKRYLAVPVPEAMFATRAGLHYLLARGRYRLAAGRPHTALGDFHACRDLLVAWELAPSGELDWRPWAAKARWAAGPQDDDPIARLSTSERRVAVLAARGCTNRAIAAHLCVTPSTVEQHLTRIYRKLRVRSRTGLADLVGAGPTETSRRPDSPAESHLATR</sequence>
<dbReference type="GO" id="GO:0006355">
    <property type="term" value="P:regulation of DNA-templated transcription"/>
    <property type="evidence" value="ECO:0007669"/>
    <property type="project" value="InterPro"/>
</dbReference>
<dbReference type="Gene3D" id="3.40.50.300">
    <property type="entry name" value="P-loop containing nucleotide triphosphate hydrolases"/>
    <property type="match status" value="1"/>
</dbReference>
<comment type="caution">
    <text evidence="5">The sequence shown here is derived from an EMBL/GenBank/DDBJ whole genome shotgun (WGS) entry which is preliminary data.</text>
</comment>
<dbReference type="InterPro" id="IPR027417">
    <property type="entry name" value="P-loop_NTPase"/>
</dbReference>
<feature type="region of interest" description="Disordered" evidence="3">
    <location>
        <begin position="751"/>
        <end position="774"/>
    </location>
</feature>
<evidence type="ECO:0000313" key="5">
    <source>
        <dbReference type="EMBL" id="OIK06007.1"/>
    </source>
</evidence>
<dbReference type="SUPFAM" id="SSF52540">
    <property type="entry name" value="P-loop containing nucleoside triphosphate hydrolases"/>
    <property type="match status" value="1"/>
</dbReference>
<dbReference type="GO" id="GO:0005737">
    <property type="term" value="C:cytoplasm"/>
    <property type="evidence" value="ECO:0007669"/>
    <property type="project" value="TreeGrafter"/>
</dbReference>
<dbReference type="Pfam" id="PF00196">
    <property type="entry name" value="GerE"/>
    <property type="match status" value="1"/>
</dbReference>
<dbReference type="PROSITE" id="PS50043">
    <property type="entry name" value="HTH_LUXR_2"/>
    <property type="match status" value="1"/>
</dbReference>
<accession>A0A1S2QK48</accession>
<keyword evidence="1" id="KW-0547">Nucleotide-binding</keyword>
<dbReference type="InterPro" id="IPR041664">
    <property type="entry name" value="AAA_16"/>
</dbReference>
<reference evidence="5 6" key="1">
    <citation type="submission" date="2016-10" db="EMBL/GenBank/DDBJ databases">
        <title>Genome sequence of Streptomyces sp. MUSC 1.</title>
        <authorList>
            <person name="Lee L.-H."/>
            <person name="Ser H.-L."/>
            <person name="Law J.W.-F."/>
        </authorList>
    </citation>
    <scope>NUCLEOTIDE SEQUENCE [LARGE SCALE GENOMIC DNA]</scope>
    <source>
        <strain evidence="5 6">MUSC 1</strain>
    </source>
</reference>
<evidence type="ECO:0000256" key="3">
    <source>
        <dbReference type="SAM" id="MobiDB-lite"/>
    </source>
</evidence>
<evidence type="ECO:0000256" key="2">
    <source>
        <dbReference type="ARBA" id="ARBA00022840"/>
    </source>
</evidence>
<dbReference type="SUPFAM" id="SSF46894">
    <property type="entry name" value="C-terminal effector domain of the bipartite response regulators"/>
    <property type="match status" value="1"/>
</dbReference>
<dbReference type="AlphaFoldDB" id="A0A1S2QK48"/>
<dbReference type="PANTHER" id="PTHR16305:SF35">
    <property type="entry name" value="TRANSCRIPTIONAL ACTIVATOR DOMAIN"/>
    <property type="match status" value="1"/>
</dbReference>
<dbReference type="Pfam" id="PF13191">
    <property type="entry name" value="AAA_16"/>
    <property type="match status" value="1"/>
</dbReference>
<dbReference type="InterPro" id="IPR036388">
    <property type="entry name" value="WH-like_DNA-bd_sf"/>
</dbReference>
<gene>
    <name evidence="5" type="ORF">BIV23_09940</name>
</gene>
<dbReference type="EMBL" id="MLYO01000017">
    <property type="protein sequence ID" value="OIK06007.1"/>
    <property type="molecule type" value="Genomic_DNA"/>
</dbReference>
<dbReference type="SMART" id="SM00421">
    <property type="entry name" value="HTH_LUXR"/>
    <property type="match status" value="1"/>
</dbReference>
<evidence type="ECO:0000313" key="6">
    <source>
        <dbReference type="Proteomes" id="UP000179642"/>
    </source>
</evidence>
<keyword evidence="2" id="KW-0067">ATP-binding</keyword>
<keyword evidence="6" id="KW-1185">Reference proteome</keyword>
<dbReference type="Proteomes" id="UP000179642">
    <property type="component" value="Unassembled WGS sequence"/>
</dbReference>
<dbReference type="OrthoDB" id="3178131at2"/>
<dbReference type="Gene3D" id="1.10.10.10">
    <property type="entry name" value="Winged helix-like DNA-binding domain superfamily/Winged helix DNA-binding domain"/>
    <property type="match status" value="1"/>
</dbReference>
<dbReference type="GO" id="GO:0005524">
    <property type="term" value="F:ATP binding"/>
    <property type="evidence" value="ECO:0007669"/>
    <property type="project" value="UniProtKB-KW"/>
</dbReference>